<name>A0A5C0SDD2_CRATE</name>
<dbReference type="GO" id="GO:0015035">
    <property type="term" value="F:protein-disulfide reductase activity"/>
    <property type="evidence" value="ECO:0007669"/>
    <property type="project" value="UniProtKB-UniRule"/>
</dbReference>
<dbReference type="InterPro" id="IPR036249">
    <property type="entry name" value="Thioredoxin-like_sf"/>
</dbReference>
<dbReference type="FunFam" id="3.40.30.10:FF:000001">
    <property type="entry name" value="Thioredoxin"/>
    <property type="match status" value="1"/>
</dbReference>
<sequence length="109" mass="12235">MGNENIVILSADNFEDEVLKSKNPVVVDFYADWCGPCQVVGPIMDELANELEGKVKICKVNVDGQTELARKFKVMSIPTILFYKNGEQVNRVTGASSKNEFMNLIYKML</sequence>
<dbReference type="SUPFAM" id="SSF52833">
    <property type="entry name" value="Thioredoxin-like"/>
    <property type="match status" value="1"/>
</dbReference>
<feature type="site" description="Contributes to redox potential value" evidence="9">
    <location>
        <position position="36"/>
    </location>
</feature>
<evidence type="ECO:0000256" key="9">
    <source>
        <dbReference type="PIRSR" id="PIRSR000077-1"/>
    </source>
</evidence>
<dbReference type="InterPro" id="IPR017937">
    <property type="entry name" value="Thioredoxin_CS"/>
</dbReference>
<dbReference type="RefSeq" id="WP_148809235.1">
    <property type="nucleotide sequence ID" value="NZ_CP042243.1"/>
</dbReference>
<evidence type="ECO:0000256" key="1">
    <source>
        <dbReference type="ARBA" id="ARBA00008987"/>
    </source>
</evidence>
<dbReference type="Pfam" id="PF00085">
    <property type="entry name" value="Thioredoxin"/>
    <property type="match status" value="1"/>
</dbReference>
<comment type="similarity">
    <text evidence="1 8">Belongs to the thioredoxin family.</text>
</comment>
<dbReference type="Gene3D" id="3.40.30.10">
    <property type="entry name" value="Glutaredoxin"/>
    <property type="match status" value="1"/>
</dbReference>
<dbReference type="PROSITE" id="PS51352">
    <property type="entry name" value="THIOREDOXIN_2"/>
    <property type="match status" value="1"/>
</dbReference>
<keyword evidence="13" id="KW-1185">Reference proteome</keyword>
<feature type="active site" description="Nucleophile" evidence="9">
    <location>
        <position position="34"/>
    </location>
</feature>
<evidence type="ECO:0000313" key="12">
    <source>
        <dbReference type="EMBL" id="QEK12080.1"/>
    </source>
</evidence>
<keyword evidence="6 10" id="KW-0676">Redox-active center</keyword>
<evidence type="ECO:0000256" key="5">
    <source>
        <dbReference type="ARBA" id="ARBA00023157"/>
    </source>
</evidence>
<evidence type="ECO:0000256" key="7">
    <source>
        <dbReference type="NCBIfam" id="TIGR01068"/>
    </source>
</evidence>
<dbReference type="GO" id="GO:0005737">
    <property type="term" value="C:cytoplasm"/>
    <property type="evidence" value="ECO:0007669"/>
    <property type="project" value="TreeGrafter"/>
</dbReference>
<dbReference type="OrthoDB" id="9790390at2"/>
<evidence type="ECO:0000256" key="3">
    <source>
        <dbReference type="ARBA" id="ARBA00022448"/>
    </source>
</evidence>
<dbReference type="AlphaFoldDB" id="A0A5C0SDD2"/>
<dbReference type="InterPro" id="IPR013766">
    <property type="entry name" value="Thioredoxin_domain"/>
</dbReference>
<keyword evidence="5 10" id="KW-1015">Disulfide bond</keyword>
<dbReference type="InterPro" id="IPR005746">
    <property type="entry name" value="Thioredoxin"/>
</dbReference>
<feature type="site" description="Deprotonates C-terminal active site Cys" evidence="9">
    <location>
        <position position="28"/>
    </location>
</feature>
<evidence type="ECO:0000313" key="13">
    <source>
        <dbReference type="Proteomes" id="UP000324646"/>
    </source>
</evidence>
<dbReference type="NCBIfam" id="TIGR01068">
    <property type="entry name" value="thioredoxin"/>
    <property type="match status" value="1"/>
</dbReference>
<keyword evidence="3" id="KW-0813">Transport</keyword>
<feature type="site" description="Contributes to redox potential value" evidence="9">
    <location>
        <position position="35"/>
    </location>
</feature>
<reference evidence="12 13" key="1">
    <citation type="submission" date="2019-07" db="EMBL/GenBank/DDBJ databases">
        <title>Complete genome of Crassaminicella thermophila SY095.</title>
        <authorList>
            <person name="Li X."/>
        </authorList>
    </citation>
    <scope>NUCLEOTIDE SEQUENCE [LARGE SCALE GENOMIC DNA]</scope>
    <source>
        <strain evidence="12 13">SY095</strain>
    </source>
</reference>
<feature type="domain" description="Thioredoxin" evidence="11">
    <location>
        <begin position="1"/>
        <end position="109"/>
    </location>
</feature>
<dbReference type="PANTHER" id="PTHR45663">
    <property type="entry name" value="GEO12009P1"/>
    <property type="match status" value="1"/>
</dbReference>
<dbReference type="KEGG" id="crs:FQB35_06660"/>
<keyword evidence="4" id="KW-0249">Electron transport</keyword>
<accession>A0A5C0SDD2</accession>
<dbReference type="CDD" id="cd02947">
    <property type="entry name" value="TRX_family"/>
    <property type="match status" value="1"/>
</dbReference>
<dbReference type="PANTHER" id="PTHR45663:SF11">
    <property type="entry name" value="GEO12009P1"/>
    <property type="match status" value="1"/>
</dbReference>
<dbReference type="Proteomes" id="UP000324646">
    <property type="component" value="Chromosome"/>
</dbReference>
<dbReference type="PRINTS" id="PR00421">
    <property type="entry name" value="THIOREDOXIN"/>
</dbReference>
<evidence type="ECO:0000256" key="8">
    <source>
        <dbReference type="PIRNR" id="PIRNR000077"/>
    </source>
</evidence>
<dbReference type="PROSITE" id="PS00194">
    <property type="entry name" value="THIOREDOXIN_1"/>
    <property type="match status" value="1"/>
</dbReference>
<evidence type="ECO:0000256" key="4">
    <source>
        <dbReference type="ARBA" id="ARBA00022982"/>
    </source>
</evidence>
<feature type="active site" description="Nucleophile" evidence="9">
    <location>
        <position position="37"/>
    </location>
</feature>
<evidence type="ECO:0000259" key="11">
    <source>
        <dbReference type="PROSITE" id="PS51352"/>
    </source>
</evidence>
<feature type="disulfide bond" description="Redox-active" evidence="10">
    <location>
        <begin position="34"/>
        <end position="37"/>
    </location>
</feature>
<evidence type="ECO:0000256" key="10">
    <source>
        <dbReference type="PIRSR" id="PIRSR000077-4"/>
    </source>
</evidence>
<evidence type="ECO:0000256" key="2">
    <source>
        <dbReference type="ARBA" id="ARBA00020570"/>
    </source>
</evidence>
<gene>
    <name evidence="12" type="primary">trxA</name>
    <name evidence="12" type="ORF">FQB35_06660</name>
</gene>
<dbReference type="EMBL" id="CP042243">
    <property type="protein sequence ID" value="QEK12080.1"/>
    <property type="molecule type" value="Genomic_DNA"/>
</dbReference>
<evidence type="ECO:0000256" key="6">
    <source>
        <dbReference type="ARBA" id="ARBA00023284"/>
    </source>
</evidence>
<organism evidence="12 13">
    <name type="scientific">Crassaminicella thermophila</name>
    <dbReference type="NCBI Taxonomy" id="2599308"/>
    <lineage>
        <taxon>Bacteria</taxon>
        <taxon>Bacillati</taxon>
        <taxon>Bacillota</taxon>
        <taxon>Clostridia</taxon>
        <taxon>Eubacteriales</taxon>
        <taxon>Clostridiaceae</taxon>
        <taxon>Crassaminicella</taxon>
    </lineage>
</organism>
<dbReference type="PIRSF" id="PIRSF000077">
    <property type="entry name" value="Thioredoxin"/>
    <property type="match status" value="1"/>
</dbReference>
<proteinExistence type="inferred from homology"/>
<protein>
    <recommendedName>
        <fullName evidence="2 7">Thioredoxin</fullName>
    </recommendedName>
</protein>